<dbReference type="EMBL" id="KV419447">
    <property type="protein sequence ID" value="KZS87555.1"/>
    <property type="molecule type" value="Genomic_DNA"/>
</dbReference>
<gene>
    <name evidence="2" type="ORF">SISNIDRAFT_490909</name>
</gene>
<dbReference type="Proteomes" id="UP000076722">
    <property type="component" value="Unassembled WGS sequence"/>
</dbReference>
<reference evidence="2 3" key="1">
    <citation type="journal article" date="2016" name="Mol. Biol. Evol.">
        <title>Comparative Genomics of Early-Diverging Mushroom-Forming Fungi Provides Insights into the Origins of Lignocellulose Decay Capabilities.</title>
        <authorList>
            <person name="Nagy L.G."/>
            <person name="Riley R."/>
            <person name="Tritt A."/>
            <person name="Adam C."/>
            <person name="Daum C."/>
            <person name="Floudas D."/>
            <person name="Sun H."/>
            <person name="Yadav J.S."/>
            <person name="Pangilinan J."/>
            <person name="Larsson K.H."/>
            <person name="Matsuura K."/>
            <person name="Barry K."/>
            <person name="Labutti K."/>
            <person name="Kuo R."/>
            <person name="Ohm R.A."/>
            <person name="Bhattacharya S.S."/>
            <person name="Shirouzu T."/>
            <person name="Yoshinaga Y."/>
            <person name="Martin F.M."/>
            <person name="Grigoriev I.V."/>
            <person name="Hibbett D.S."/>
        </authorList>
    </citation>
    <scope>NUCLEOTIDE SEQUENCE [LARGE SCALE GENOMIC DNA]</scope>
    <source>
        <strain evidence="2 3">HHB9708</strain>
    </source>
</reference>
<sequence>MTRSHSSHIPIFVNGDVDRAIDSAVWEKCIRRIEEELLLPWQEKFQRRYQTPNWPRPDLIRPPPHPTLPRERARLVKSAGQSLTPLRIPQGSSHPPGLFAAPLLTQPLTPTPIRLAPPTSTNRRSRRFETPPTDQLAQSMSGLSVRRAPSPPSPSPIPSSSTSDPPINPPTYDEARFDPIRPPFSSLSTPSRRPWGNQAWPHREMAEVLAHLRLSADEPRDWVILGQIKAVIEDQHPSSWRASIVRITGLTSENVHSLVQLAKIELLAEVAAEVHYTCVPT</sequence>
<name>A0A164NBP2_9AGAM</name>
<feature type="compositionally biased region" description="Polar residues" evidence="1">
    <location>
        <begin position="132"/>
        <end position="142"/>
    </location>
</feature>
<accession>A0A164NBP2</accession>
<feature type="region of interest" description="Disordered" evidence="1">
    <location>
        <begin position="106"/>
        <end position="195"/>
    </location>
</feature>
<proteinExistence type="predicted"/>
<organism evidence="2 3">
    <name type="scientific">Sistotremastrum niveocremeum HHB9708</name>
    <dbReference type="NCBI Taxonomy" id="1314777"/>
    <lineage>
        <taxon>Eukaryota</taxon>
        <taxon>Fungi</taxon>
        <taxon>Dikarya</taxon>
        <taxon>Basidiomycota</taxon>
        <taxon>Agaricomycotina</taxon>
        <taxon>Agaricomycetes</taxon>
        <taxon>Sistotremastrales</taxon>
        <taxon>Sistotremastraceae</taxon>
        <taxon>Sertulicium</taxon>
        <taxon>Sertulicium niveocremeum</taxon>
    </lineage>
</organism>
<evidence type="ECO:0000256" key="1">
    <source>
        <dbReference type="SAM" id="MobiDB-lite"/>
    </source>
</evidence>
<keyword evidence="3" id="KW-1185">Reference proteome</keyword>
<dbReference type="AlphaFoldDB" id="A0A164NBP2"/>
<protein>
    <submittedName>
        <fullName evidence="2">Uncharacterized protein</fullName>
    </submittedName>
</protein>
<evidence type="ECO:0000313" key="2">
    <source>
        <dbReference type="EMBL" id="KZS87555.1"/>
    </source>
</evidence>
<evidence type="ECO:0000313" key="3">
    <source>
        <dbReference type="Proteomes" id="UP000076722"/>
    </source>
</evidence>